<feature type="binding site" evidence="9">
    <location>
        <begin position="130"/>
        <end position="136"/>
    </location>
    <ligand>
        <name>ATP</name>
        <dbReference type="ChEBI" id="CHEBI:30616"/>
    </ligand>
</feature>
<dbReference type="Proteomes" id="UP000253975">
    <property type="component" value="Unassembled WGS sequence"/>
</dbReference>
<keyword evidence="8 9" id="KW-0131">Cell cycle</keyword>
<keyword evidence="5 9" id="KW-0132">Cell division</keyword>
<accession>A0A369LED2</accession>
<evidence type="ECO:0000256" key="4">
    <source>
        <dbReference type="ARBA" id="ARBA00022598"/>
    </source>
</evidence>
<evidence type="ECO:0000256" key="1">
    <source>
        <dbReference type="ARBA" id="ARBA00004496"/>
    </source>
</evidence>
<keyword evidence="6 9" id="KW-0547">Nucleotide-binding</keyword>
<dbReference type="SUPFAM" id="SSF53623">
    <property type="entry name" value="MurD-like peptide ligases, catalytic domain"/>
    <property type="match status" value="1"/>
</dbReference>
<dbReference type="GO" id="GO:0005737">
    <property type="term" value="C:cytoplasm"/>
    <property type="evidence" value="ECO:0007669"/>
    <property type="project" value="UniProtKB-SubCell"/>
</dbReference>
<keyword evidence="9 10" id="KW-0133">Cell shape</keyword>
<dbReference type="InterPro" id="IPR036565">
    <property type="entry name" value="Mur-like_cat_sf"/>
</dbReference>
<keyword evidence="9 10" id="KW-0961">Cell wall biogenesis/degradation</keyword>
<dbReference type="Gene3D" id="3.40.50.720">
    <property type="entry name" value="NAD(P)-binding Rossmann-like Domain"/>
    <property type="match status" value="1"/>
</dbReference>
<gene>
    <name evidence="9 13" type="primary">murD</name>
    <name evidence="13" type="ORF">C1881_07815</name>
</gene>
<evidence type="ECO:0000259" key="12">
    <source>
        <dbReference type="Pfam" id="PF08245"/>
    </source>
</evidence>
<evidence type="ECO:0000313" key="13">
    <source>
        <dbReference type="EMBL" id="RDB57007.1"/>
    </source>
</evidence>
<dbReference type="GO" id="GO:0009252">
    <property type="term" value="P:peptidoglycan biosynthetic process"/>
    <property type="evidence" value="ECO:0007669"/>
    <property type="project" value="UniProtKB-UniRule"/>
</dbReference>
<evidence type="ECO:0000256" key="8">
    <source>
        <dbReference type="ARBA" id="ARBA00023306"/>
    </source>
</evidence>
<dbReference type="PANTHER" id="PTHR43692">
    <property type="entry name" value="UDP-N-ACETYLMURAMOYLALANINE--D-GLUTAMATE LIGASE"/>
    <property type="match status" value="1"/>
</dbReference>
<comment type="similarity">
    <text evidence="9">Belongs to the MurCDEF family.</text>
</comment>
<dbReference type="InterPro" id="IPR036615">
    <property type="entry name" value="Mur_ligase_C_dom_sf"/>
</dbReference>
<dbReference type="InterPro" id="IPR013221">
    <property type="entry name" value="Mur_ligase_cen"/>
</dbReference>
<keyword evidence="7 9" id="KW-0067">ATP-binding</keyword>
<dbReference type="AlphaFoldDB" id="A0A369LED2"/>
<dbReference type="Gene3D" id="3.90.190.20">
    <property type="entry name" value="Mur ligase, C-terminal domain"/>
    <property type="match status" value="1"/>
</dbReference>
<dbReference type="GO" id="GO:0008360">
    <property type="term" value="P:regulation of cell shape"/>
    <property type="evidence" value="ECO:0007669"/>
    <property type="project" value="UniProtKB-KW"/>
</dbReference>
<dbReference type="RefSeq" id="WP_114615976.1">
    <property type="nucleotide sequence ID" value="NZ_PPTO01000013.1"/>
</dbReference>
<dbReference type="HAMAP" id="MF_00639">
    <property type="entry name" value="MurD"/>
    <property type="match status" value="1"/>
</dbReference>
<reference evidence="13 14" key="1">
    <citation type="journal article" date="2018" name="Elife">
        <title>Discovery and characterization of a prevalent human gut bacterial enzyme sufficient for the inactivation of a family of plant toxins.</title>
        <authorList>
            <person name="Koppel N."/>
            <person name="Bisanz J.E."/>
            <person name="Pandelia M.E."/>
            <person name="Turnbaugh P.J."/>
            <person name="Balskus E.P."/>
        </authorList>
    </citation>
    <scope>NUCLEOTIDE SEQUENCE [LARGE SCALE GENOMIC DNA]</scope>
    <source>
        <strain evidence="13 14">OB21 GAM31</strain>
    </source>
</reference>
<dbReference type="InterPro" id="IPR018109">
    <property type="entry name" value="Folylpolyglutamate_synth_CS"/>
</dbReference>
<comment type="subcellular location">
    <subcellularLocation>
        <location evidence="1 9 10">Cytoplasm</location>
    </subcellularLocation>
</comment>
<dbReference type="Gene3D" id="3.40.1190.10">
    <property type="entry name" value="Mur-like, catalytic domain"/>
    <property type="match status" value="1"/>
</dbReference>
<evidence type="ECO:0000256" key="3">
    <source>
        <dbReference type="ARBA" id="ARBA00022490"/>
    </source>
</evidence>
<evidence type="ECO:0000259" key="11">
    <source>
        <dbReference type="Pfam" id="PF02875"/>
    </source>
</evidence>
<comment type="pathway">
    <text evidence="2 9 10">Cell wall biogenesis; peptidoglycan biosynthesis.</text>
</comment>
<comment type="function">
    <text evidence="9 10">Cell wall formation. Catalyzes the addition of glutamate to the nucleotide precursor UDP-N-acetylmuramoyl-L-alanine (UMA).</text>
</comment>
<evidence type="ECO:0000256" key="7">
    <source>
        <dbReference type="ARBA" id="ARBA00022840"/>
    </source>
</evidence>
<dbReference type="GO" id="GO:0004326">
    <property type="term" value="F:tetrahydrofolylpolyglutamate synthase activity"/>
    <property type="evidence" value="ECO:0007669"/>
    <property type="project" value="InterPro"/>
</dbReference>
<dbReference type="GO" id="GO:0051301">
    <property type="term" value="P:cell division"/>
    <property type="evidence" value="ECO:0007669"/>
    <property type="project" value="UniProtKB-KW"/>
</dbReference>
<keyword evidence="3 9" id="KW-0963">Cytoplasm</keyword>
<dbReference type="UniPathway" id="UPA00219"/>
<evidence type="ECO:0000256" key="5">
    <source>
        <dbReference type="ARBA" id="ARBA00022618"/>
    </source>
</evidence>
<dbReference type="GO" id="GO:0008764">
    <property type="term" value="F:UDP-N-acetylmuramoylalanine-D-glutamate ligase activity"/>
    <property type="evidence" value="ECO:0007669"/>
    <property type="project" value="UniProtKB-UniRule"/>
</dbReference>
<sequence>MGASIIEGTKAAPTCWGDVLILGLGKSGKAAASYCLNLLGGRVKSVTIAAGEKNDAALEFAARCEALGAHVVFDMYTFKDTYDVCIVSPGISQFSRFYENAKAASTEVISEVEFAWRESPAGSRWVAVTGTNGKTTTTSLITHILKCAGERVAAVGNIGNTCIEAVGNGEADVYVCEASSFQLASCQAFAPEVAVLLNITPDHLYWHMTFEAYAEAKKQVYANLNKNQGTLVIDAVCDVTRDCVKEFKNDPKRAFGYIPVGCAAGIDHSMKEACGSENAAFLDGNMLRVDFKGEEVELVGEGDLLIKGEHNVSNALAAAAAALACGVGAAQVREGLVSFKPLEHRLEPCGEIGGVKFVNDSKATNVDATLKALSAFAPHTAIFLLGGNDKGTDLDELVEACDAKCKAVVCFGAAGERFFDAFANAGVKHVRVEHMEDALDTAISMAQPGDEVVLSPACSSFDEFDSFEHRGKVFKQLVAFRANNAR</sequence>
<dbReference type="Pfam" id="PF02875">
    <property type="entry name" value="Mur_ligase_C"/>
    <property type="match status" value="1"/>
</dbReference>
<evidence type="ECO:0000256" key="10">
    <source>
        <dbReference type="RuleBase" id="RU003664"/>
    </source>
</evidence>
<dbReference type="SUPFAM" id="SSF51984">
    <property type="entry name" value="MurCD N-terminal domain"/>
    <property type="match status" value="1"/>
</dbReference>
<evidence type="ECO:0000256" key="2">
    <source>
        <dbReference type="ARBA" id="ARBA00004752"/>
    </source>
</evidence>
<protein>
    <recommendedName>
        <fullName evidence="9 10">UDP-N-acetylmuramoylalanine--D-glutamate ligase</fullName>
        <ecNumber evidence="9 10">6.3.2.9</ecNumber>
    </recommendedName>
    <alternativeName>
        <fullName evidence="9">D-glutamic acid-adding enzyme</fullName>
    </alternativeName>
    <alternativeName>
        <fullName evidence="9">UDP-N-acetylmuramoyl-L-alanyl-D-glutamate synthetase</fullName>
    </alternativeName>
</protein>
<dbReference type="PANTHER" id="PTHR43692:SF1">
    <property type="entry name" value="UDP-N-ACETYLMURAMOYLALANINE--D-GLUTAMATE LIGASE"/>
    <property type="match status" value="1"/>
</dbReference>
<dbReference type="EC" id="6.3.2.9" evidence="9 10"/>
<name>A0A369LED2_9ACTN</name>
<dbReference type="GO" id="GO:0005524">
    <property type="term" value="F:ATP binding"/>
    <property type="evidence" value="ECO:0007669"/>
    <property type="project" value="UniProtKB-UniRule"/>
</dbReference>
<comment type="caution">
    <text evidence="13">The sequence shown here is derived from an EMBL/GenBank/DDBJ whole genome shotgun (WGS) entry which is preliminary data.</text>
</comment>
<keyword evidence="9 10" id="KW-0573">Peptidoglycan synthesis</keyword>
<proteinExistence type="inferred from homology"/>
<dbReference type="PROSITE" id="PS01011">
    <property type="entry name" value="FOLYLPOLYGLU_SYNT_1"/>
    <property type="match status" value="1"/>
</dbReference>
<dbReference type="NCBIfam" id="TIGR01087">
    <property type="entry name" value="murD"/>
    <property type="match status" value="1"/>
</dbReference>
<evidence type="ECO:0000256" key="9">
    <source>
        <dbReference type="HAMAP-Rule" id="MF_00639"/>
    </source>
</evidence>
<dbReference type="SUPFAM" id="SSF53244">
    <property type="entry name" value="MurD-like peptide ligases, peptide-binding domain"/>
    <property type="match status" value="1"/>
</dbReference>
<dbReference type="InterPro" id="IPR004101">
    <property type="entry name" value="Mur_ligase_C"/>
</dbReference>
<feature type="domain" description="Mur ligase central" evidence="12">
    <location>
        <begin position="128"/>
        <end position="322"/>
    </location>
</feature>
<keyword evidence="4 9" id="KW-0436">Ligase</keyword>
<feature type="domain" description="Mur ligase C-terminal" evidence="11">
    <location>
        <begin position="344"/>
        <end position="458"/>
    </location>
</feature>
<dbReference type="GO" id="GO:0071555">
    <property type="term" value="P:cell wall organization"/>
    <property type="evidence" value="ECO:0007669"/>
    <property type="project" value="UniProtKB-KW"/>
</dbReference>
<dbReference type="InterPro" id="IPR005762">
    <property type="entry name" value="MurD"/>
</dbReference>
<organism evidence="13 14">
    <name type="scientific">Slackia isoflavoniconvertens</name>
    <dbReference type="NCBI Taxonomy" id="572010"/>
    <lineage>
        <taxon>Bacteria</taxon>
        <taxon>Bacillati</taxon>
        <taxon>Actinomycetota</taxon>
        <taxon>Coriobacteriia</taxon>
        <taxon>Eggerthellales</taxon>
        <taxon>Eggerthellaceae</taxon>
        <taxon>Slackia</taxon>
    </lineage>
</organism>
<evidence type="ECO:0000256" key="6">
    <source>
        <dbReference type="ARBA" id="ARBA00022741"/>
    </source>
</evidence>
<comment type="catalytic activity">
    <reaction evidence="9 10">
        <text>UDP-N-acetyl-alpha-D-muramoyl-L-alanine + D-glutamate + ATP = UDP-N-acetyl-alpha-D-muramoyl-L-alanyl-D-glutamate + ADP + phosphate + H(+)</text>
        <dbReference type="Rhea" id="RHEA:16429"/>
        <dbReference type="ChEBI" id="CHEBI:15378"/>
        <dbReference type="ChEBI" id="CHEBI:29986"/>
        <dbReference type="ChEBI" id="CHEBI:30616"/>
        <dbReference type="ChEBI" id="CHEBI:43474"/>
        <dbReference type="ChEBI" id="CHEBI:83898"/>
        <dbReference type="ChEBI" id="CHEBI:83900"/>
        <dbReference type="ChEBI" id="CHEBI:456216"/>
        <dbReference type="EC" id="6.3.2.9"/>
    </reaction>
</comment>
<evidence type="ECO:0000313" key="14">
    <source>
        <dbReference type="Proteomes" id="UP000253975"/>
    </source>
</evidence>
<dbReference type="Pfam" id="PF08245">
    <property type="entry name" value="Mur_ligase_M"/>
    <property type="match status" value="1"/>
</dbReference>
<dbReference type="EMBL" id="PPTO01000013">
    <property type="protein sequence ID" value="RDB57007.1"/>
    <property type="molecule type" value="Genomic_DNA"/>
</dbReference>